<sequence>MNKDRDRLRKEFFEPKDSQASGEQLWSKLIQQKIPDSQKLAFQQLVKELIEQRQAVHKLWKYVVLFFLIGLLAAIAVYFLTCWAEYLETIETKYVIREEIFASVMHHSLIPWNLTNSVYAPVCLGLSVKRLGEPPSRLIETCTRLVMIVSLVMIAKGVRLGWKIWHVSKTTVDAEELENNPIKVLSETLQKDFLSHIADSGLPF</sequence>
<dbReference type="OrthoDB" id="5825003at2759"/>
<dbReference type="WBParaSite" id="HPLM_0000710601-mRNA-1">
    <property type="protein sequence ID" value="HPLM_0000710601-mRNA-1"/>
    <property type="gene ID" value="HPLM_0000710601"/>
</dbReference>
<dbReference type="AlphaFoldDB" id="A0A158QLU6"/>
<dbReference type="Proteomes" id="UP000268014">
    <property type="component" value="Unassembled WGS sequence"/>
</dbReference>
<gene>
    <name evidence="2" type="ORF">HPLM_LOCUS7098</name>
</gene>
<name>A0A158QLU6_HAEPC</name>
<reference evidence="2 3" key="2">
    <citation type="submission" date="2018-11" db="EMBL/GenBank/DDBJ databases">
        <authorList>
            <consortium name="Pathogen Informatics"/>
        </authorList>
    </citation>
    <scope>NUCLEOTIDE SEQUENCE [LARGE SCALE GENOMIC DNA]</scope>
    <source>
        <strain evidence="2 3">MHpl1</strain>
    </source>
</reference>
<evidence type="ECO:0000313" key="4">
    <source>
        <dbReference type="WBParaSite" id="HPLM_0000710601-mRNA-1"/>
    </source>
</evidence>
<evidence type="ECO:0000313" key="3">
    <source>
        <dbReference type="Proteomes" id="UP000268014"/>
    </source>
</evidence>
<feature type="transmembrane region" description="Helical" evidence="1">
    <location>
        <begin position="59"/>
        <end position="80"/>
    </location>
</feature>
<keyword evidence="1" id="KW-0472">Membrane</keyword>
<accession>A0A158QLU6</accession>
<keyword evidence="1" id="KW-0812">Transmembrane</keyword>
<organism evidence="4">
    <name type="scientific">Haemonchus placei</name>
    <name type="common">Barber's pole worm</name>
    <dbReference type="NCBI Taxonomy" id="6290"/>
    <lineage>
        <taxon>Eukaryota</taxon>
        <taxon>Metazoa</taxon>
        <taxon>Ecdysozoa</taxon>
        <taxon>Nematoda</taxon>
        <taxon>Chromadorea</taxon>
        <taxon>Rhabditida</taxon>
        <taxon>Rhabditina</taxon>
        <taxon>Rhabditomorpha</taxon>
        <taxon>Strongyloidea</taxon>
        <taxon>Trichostrongylidae</taxon>
        <taxon>Haemonchus</taxon>
    </lineage>
</organism>
<evidence type="ECO:0000256" key="1">
    <source>
        <dbReference type="SAM" id="Phobius"/>
    </source>
</evidence>
<protein>
    <submittedName>
        <fullName evidence="4">Chloride channel CLIC-like protein 1</fullName>
    </submittedName>
</protein>
<keyword evidence="1" id="KW-1133">Transmembrane helix</keyword>
<dbReference type="OMA" id="YFLTCWA"/>
<proteinExistence type="predicted"/>
<evidence type="ECO:0000313" key="2">
    <source>
        <dbReference type="EMBL" id="VDO30921.1"/>
    </source>
</evidence>
<reference evidence="4" key="1">
    <citation type="submission" date="2016-04" db="UniProtKB">
        <authorList>
            <consortium name="WormBaseParasite"/>
        </authorList>
    </citation>
    <scope>IDENTIFICATION</scope>
</reference>
<keyword evidence="3" id="KW-1185">Reference proteome</keyword>
<dbReference type="EMBL" id="UZAF01016599">
    <property type="protein sequence ID" value="VDO30921.1"/>
    <property type="molecule type" value="Genomic_DNA"/>
</dbReference>